<feature type="transmembrane region" description="Helical" evidence="2">
    <location>
        <begin position="59"/>
        <end position="78"/>
    </location>
</feature>
<comment type="subcellular location">
    <subcellularLocation>
        <location evidence="1">Cell membrane</location>
        <topology evidence="1">Multi-pass membrane protein</topology>
    </subcellularLocation>
</comment>
<sequence length="438" mass="47260">MLQFRTDDVWAEQCPASESKGLSMIRIPDVMRWSLRQRFFRFVAKARVVLNLDVWFPQIPMALAVGLLGGLAILNALPRLTRIFPALAGLAPSASLTQAPLLSALGTVPEAIVGIVLLLMAIGLLFRSRFSWAITLILAAAMLAMLLHHYGFVWSGVVAYNAAILIALLVFRRHFAHSSVAAGTLFAAISILLLMSYAVLGSYVLGAGFSPPIMNLVDALYFSVVTMSTVGYGDIVPKSEDARIFVISIIILGITVFATSISAVVVPLLNGRMQRLLMGEKRRSYRSHYLIIGDNALAQNTYRALRARHLSALVLMSVLPERQWMATEDLMIGDATDLDVLRRAGAQYALGVLALRANDSENAFIILAARELGVPGKTVAAVQNGKHLERLRQIGADLIISPEVLGGELLALALSGESLAGDAIISKLFTAKAEGAET</sequence>
<dbReference type="EMBL" id="AP018795">
    <property type="protein sequence ID" value="BBF64652.1"/>
    <property type="molecule type" value="Genomic_DNA"/>
</dbReference>
<keyword evidence="2" id="KW-0472">Membrane</keyword>
<keyword evidence="2" id="KW-1133">Transmembrane helix</keyword>
<evidence type="ECO:0000313" key="5">
    <source>
        <dbReference type="Proteomes" id="UP000280188"/>
    </source>
</evidence>
<feature type="transmembrane region" description="Helical" evidence="2">
    <location>
        <begin position="152"/>
        <end position="171"/>
    </location>
</feature>
<dbReference type="AlphaFoldDB" id="A0A2Z6IGD3"/>
<proteinExistence type="predicted"/>
<dbReference type="Pfam" id="PF02254">
    <property type="entry name" value="TrkA_N"/>
    <property type="match status" value="1"/>
</dbReference>
<dbReference type="InterPro" id="IPR013099">
    <property type="entry name" value="K_chnl_dom"/>
</dbReference>
<keyword evidence="4" id="KW-0407">Ion channel</keyword>
<dbReference type="PANTHER" id="PTHR43833">
    <property type="entry name" value="POTASSIUM CHANNEL PROTEIN 2-RELATED-RELATED"/>
    <property type="match status" value="1"/>
</dbReference>
<dbReference type="Proteomes" id="UP000280188">
    <property type="component" value="Chromosome"/>
</dbReference>
<dbReference type="KEGG" id="afj:AFERRID_08700"/>
<name>A0A2Z6IGD3_ACIFI</name>
<gene>
    <name evidence="4" type="ORF">AFERRID_08700</name>
</gene>
<feature type="transmembrane region" description="Helical" evidence="2">
    <location>
        <begin position="99"/>
        <end position="124"/>
    </location>
</feature>
<dbReference type="SUPFAM" id="SSF81324">
    <property type="entry name" value="Voltage-gated potassium channels"/>
    <property type="match status" value="1"/>
</dbReference>
<feature type="domain" description="RCK N-terminal" evidence="3">
    <location>
        <begin position="286"/>
        <end position="401"/>
    </location>
</feature>
<dbReference type="PROSITE" id="PS51201">
    <property type="entry name" value="RCK_N"/>
    <property type="match status" value="1"/>
</dbReference>
<dbReference type="Gene3D" id="3.40.50.720">
    <property type="entry name" value="NAD(P)-binding Rossmann-like Domain"/>
    <property type="match status" value="1"/>
</dbReference>
<dbReference type="NCBIfam" id="NF007828">
    <property type="entry name" value="PRK10537.1"/>
    <property type="match status" value="1"/>
</dbReference>
<dbReference type="InterPro" id="IPR036291">
    <property type="entry name" value="NAD(P)-bd_dom_sf"/>
</dbReference>
<keyword evidence="4" id="KW-0406">Ion transport</keyword>
<evidence type="ECO:0000256" key="1">
    <source>
        <dbReference type="ARBA" id="ARBA00004651"/>
    </source>
</evidence>
<organism evidence="4 5">
    <name type="scientific">Acidithiobacillus ferridurans</name>
    <dbReference type="NCBI Taxonomy" id="1232575"/>
    <lineage>
        <taxon>Bacteria</taxon>
        <taxon>Pseudomonadati</taxon>
        <taxon>Pseudomonadota</taxon>
        <taxon>Acidithiobacillia</taxon>
        <taxon>Acidithiobacillales</taxon>
        <taxon>Acidithiobacillaceae</taxon>
        <taxon>Acidithiobacillus</taxon>
    </lineage>
</organism>
<dbReference type="GO" id="GO:0034220">
    <property type="term" value="P:monoatomic ion transmembrane transport"/>
    <property type="evidence" value="ECO:0007669"/>
    <property type="project" value="UniProtKB-KW"/>
</dbReference>
<reference evidence="4 5" key="1">
    <citation type="journal article" date="2018" name="Microbiol. Resour. Announc.">
        <title>Complete Genome Sequence of Acidithiobacillus ferridurans JCM 18981.</title>
        <authorList>
            <person name="Miyauchi T."/>
            <person name="Kouzuma A."/>
            <person name="Abe T."/>
            <person name="Watanabe K."/>
        </authorList>
    </citation>
    <scope>NUCLEOTIDE SEQUENCE [LARGE SCALE GENOMIC DNA]</scope>
    <source>
        <strain evidence="5">ATCC 33020 / DSM 29468 / JCM 18981 / 11Fe</strain>
    </source>
</reference>
<keyword evidence="2" id="KW-0812">Transmembrane</keyword>
<evidence type="ECO:0000259" key="3">
    <source>
        <dbReference type="PROSITE" id="PS51201"/>
    </source>
</evidence>
<dbReference type="InterPro" id="IPR050721">
    <property type="entry name" value="Trk_Ktr_HKT_K-transport"/>
</dbReference>
<dbReference type="GO" id="GO:0005886">
    <property type="term" value="C:plasma membrane"/>
    <property type="evidence" value="ECO:0007669"/>
    <property type="project" value="UniProtKB-SubCell"/>
</dbReference>
<evidence type="ECO:0000256" key="2">
    <source>
        <dbReference type="SAM" id="Phobius"/>
    </source>
</evidence>
<feature type="transmembrane region" description="Helical" evidence="2">
    <location>
        <begin position="213"/>
        <end position="232"/>
    </location>
</feature>
<dbReference type="InterPro" id="IPR003148">
    <property type="entry name" value="RCK_N"/>
</dbReference>
<dbReference type="SUPFAM" id="SSF51735">
    <property type="entry name" value="NAD(P)-binding Rossmann-fold domains"/>
    <property type="match status" value="1"/>
</dbReference>
<dbReference type="PANTHER" id="PTHR43833:SF11">
    <property type="entry name" value="VOLTAGE-GATED POTASSIUM CHANNEL KCH"/>
    <property type="match status" value="1"/>
</dbReference>
<dbReference type="GO" id="GO:0006813">
    <property type="term" value="P:potassium ion transport"/>
    <property type="evidence" value="ECO:0007669"/>
    <property type="project" value="InterPro"/>
</dbReference>
<evidence type="ECO:0000313" key="4">
    <source>
        <dbReference type="EMBL" id="BBF64652.1"/>
    </source>
</evidence>
<dbReference type="Pfam" id="PF07885">
    <property type="entry name" value="Ion_trans_2"/>
    <property type="match status" value="1"/>
</dbReference>
<keyword evidence="4" id="KW-0813">Transport</keyword>
<dbReference type="Gene3D" id="1.10.287.70">
    <property type="match status" value="1"/>
</dbReference>
<feature type="transmembrane region" description="Helical" evidence="2">
    <location>
        <begin position="183"/>
        <end position="206"/>
    </location>
</feature>
<feature type="transmembrane region" description="Helical" evidence="2">
    <location>
        <begin position="244"/>
        <end position="269"/>
    </location>
</feature>
<keyword evidence="5" id="KW-1185">Reference proteome</keyword>
<accession>A0A2Z6IGD3</accession>
<protein>
    <submittedName>
        <fullName evidence="4">Voltage-gated potassium channel Kch</fullName>
    </submittedName>
</protein>
<feature type="transmembrane region" description="Helical" evidence="2">
    <location>
        <begin position="130"/>
        <end position="147"/>
    </location>
</feature>